<gene>
    <name evidence="8" type="ORF">ACFQDM_09490</name>
</gene>
<name>A0ABW1S9K3_9PROT</name>
<protein>
    <submittedName>
        <fullName evidence="8">TonB-dependent receptor</fullName>
    </submittedName>
</protein>
<feature type="chain" id="PRO_5047186380" evidence="5">
    <location>
        <begin position="30"/>
        <end position="971"/>
    </location>
</feature>
<dbReference type="Pfam" id="PF07715">
    <property type="entry name" value="Plug"/>
    <property type="match status" value="1"/>
</dbReference>
<dbReference type="InterPro" id="IPR012910">
    <property type="entry name" value="Plug_dom"/>
</dbReference>
<dbReference type="InterPro" id="IPR036942">
    <property type="entry name" value="Beta-barrel_TonB_sf"/>
</dbReference>
<comment type="caution">
    <text evidence="8">The sequence shown here is derived from an EMBL/GenBank/DDBJ whole genome shotgun (WGS) entry which is preliminary data.</text>
</comment>
<proteinExistence type="inferred from homology"/>
<dbReference type="Gene3D" id="2.170.130.10">
    <property type="entry name" value="TonB-dependent receptor, plug domain"/>
    <property type="match status" value="1"/>
</dbReference>
<accession>A0ABW1S9K3</accession>
<dbReference type="NCBIfam" id="TIGR01782">
    <property type="entry name" value="TonB-Xanth-Caul"/>
    <property type="match status" value="1"/>
</dbReference>
<dbReference type="RefSeq" id="WP_377378423.1">
    <property type="nucleotide sequence ID" value="NZ_JBHSSW010000012.1"/>
</dbReference>
<keyword evidence="2 4" id="KW-0472">Membrane</keyword>
<evidence type="ECO:0000256" key="4">
    <source>
        <dbReference type="RuleBase" id="RU003357"/>
    </source>
</evidence>
<evidence type="ECO:0000256" key="2">
    <source>
        <dbReference type="ARBA" id="ARBA00023136"/>
    </source>
</evidence>
<reference evidence="9" key="1">
    <citation type="journal article" date="2019" name="Int. J. Syst. Evol. Microbiol.">
        <title>The Global Catalogue of Microorganisms (GCM) 10K type strain sequencing project: providing services to taxonomists for standard genome sequencing and annotation.</title>
        <authorList>
            <consortium name="The Broad Institute Genomics Platform"/>
            <consortium name="The Broad Institute Genome Sequencing Center for Infectious Disease"/>
            <person name="Wu L."/>
            <person name="Ma J."/>
        </authorList>
    </citation>
    <scope>NUCLEOTIDE SEQUENCE [LARGE SCALE GENOMIC DNA]</scope>
    <source>
        <strain evidence="9">CGMCC-1.15741</strain>
    </source>
</reference>
<dbReference type="Proteomes" id="UP001596303">
    <property type="component" value="Unassembled WGS sequence"/>
</dbReference>
<dbReference type="Pfam" id="PF13715">
    <property type="entry name" value="CarbopepD_reg_2"/>
    <property type="match status" value="1"/>
</dbReference>
<evidence type="ECO:0000259" key="7">
    <source>
        <dbReference type="Pfam" id="PF07715"/>
    </source>
</evidence>
<keyword evidence="9" id="KW-1185">Reference proteome</keyword>
<evidence type="ECO:0000256" key="1">
    <source>
        <dbReference type="ARBA" id="ARBA00004442"/>
    </source>
</evidence>
<feature type="domain" description="TonB-dependent receptor-like beta-barrel" evidence="6">
    <location>
        <begin position="492"/>
        <end position="930"/>
    </location>
</feature>
<organism evidence="8 9">
    <name type="scientific">Ponticaulis profundi</name>
    <dbReference type="NCBI Taxonomy" id="2665222"/>
    <lineage>
        <taxon>Bacteria</taxon>
        <taxon>Pseudomonadati</taxon>
        <taxon>Pseudomonadota</taxon>
        <taxon>Alphaproteobacteria</taxon>
        <taxon>Hyphomonadales</taxon>
        <taxon>Hyphomonadaceae</taxon>
        <taxon>Ponticaulis</taxon>
    </lineage>
</organism>
<evidence type="ECO:0000256" key="3">
    <source>
        <dbReference type="ARBA" id="ARBA00023237"/>
    </source>
</evidence>
<dbReference type="InterPro" id="IPR000531">
    <property type="entry name" value="Beta-barrel_TonB"/>
</dbReference>
<feature type="domain" description="TonB-dependent receptor plug" evidence="7">
    <location>
        <begin position="153"/>
        <end position="252"/>
    </location>
</feature>
<dbReference type="InterPro" id="IPR010104">
    <property type="entry name" value="TonB_rcpt_bac"/>
</dbReference>
<feature type="signal peptide" evidence="5">
    <location>
        <begin position="1"/>
        <end position="29"/>
    </location>
</feature>
<dbReference type="InterPro" id="IPR037066">
    <property type="entry name" value="Plug_dom_sf"/>
</dbReference>
<dbReference type="PANTHER" id="PTHR40980:SF4">
    <property type="entry name" value="TONB-DEPENDENT RECEPTOR-LIKE BETA-BARREL DOMAIN-CONTAINING PROTEIN"/>
    <property type="match status" value="1"/>
</dbReference>
<evidence type="ECO:0000313" key="9">
    <source>
        <dbReference type="Proteomes" id="UP001596303"/>
    </source>
</evidence>
<evidence type="ECO:0000256" key="5">
    <source>
        <dbReference type="SAM" id="SignalP"/>
    </source>
</evidence>
<keyword evidence="3" id="KW-0998">Cell outer membrane</keyword>
<evidence type="ECO:0000259" key="6">
    <source>
        <dbReference type="Pfam" id="PF00593"/>
    </source>
</evidence>
<comment type="similarity">
    <text evidence="4">Belongs to the TonB-dependent receptor family.</text>
</comment>
<keyword evidence="4" id="KW-0798">TonB box</keyword>
<dbReference type="Pfam" id="PF00593">
    <property type="entry name" value="TonB_dep_Rec_b-barrel"/>
    <property type="match status" value="1"/>
</dbReference>
<keyword evidence="8" id="KW-0675">Receptor</keyword>
<evidence type="ECO:0000313" key="8">
    <source>
        <dbReference type="EMBL" id="MFC6198312.1"/>
    </source>
</evidence>
<dbReference type="SUPFAM" id="SSF49452">
    <property type="entry name" value="Starch-binding domain-like"/>
    <property type="match status" value="1"/>
</dbReference>
<dbReference type="Gene3D" id="2.60.40.1120">
    <property type="entry name" value="Carboxypeptidase-like, regulatory domain"/>
    <property type="match status" value="1"/>
</dbReference>
<dbReference type="SUPFAM" id="SSF56935">
    <property type="entry name" value="Porins"/>
    <property type="match status" value="1"/>
</dbReference>
<dbReference type="PANTHER" id="PTHR40980">
    <property type="entry name" value="PLUG DOMAIN-CONTAINING PROTEIN"/>
    <property type="match status" value="1"/>
</dbReference>
<dbReference type="EMBL" id="JBHSSW010000012">
    <property type="protein sequence ID" value="MFC6198312.1"/>
    <property type="molecule type" value="Genomic_DNA"/>
</dbReference>
<comment type="subcellular location">
    <subcellularLocation>
        <location evidence="1 4">Cell outer membrane</location>
    </subcellularLocation>
</comment>
<dbReference type="InterPro" id="IPR013784">
    <property type="entry name" value="Carb-bd-like_fold"/>
</dbReference>
<sequence length="971" mass="106940">MVDRVFGNSFRQVLRASVFALASMPLAMAGLVPGAAYAQEQQTGQVRGRLIDGETGTPLTGAQLMIVETGDVSATENGGRFEFKNVPAGVYTLAVSYIGLADYAQEVVVSAAETTDLRVVMPNTMTLEGIVVVGQRSSQASALNQQRMASNLSNVISADQAGRFPDSNAAEAMQRVPGVAINREEKGGEGRYISIRGLDSGLNNFKLNGVNVAQTDTDTRRVPLDVVQAGALSKIVVNKTLLPDMDGDGIGGSVELETGSAFDLNERLIRFNLEGNYNDFAEDLGGKVSATFGDTFGARDEFGVLISGTYNKRQTMGYNNLQDEEYIPYFEQDEGEPIDMSGDNTLIPWWFGLGNFDNERENIGASIALDYRLDENTSLYLKGSYNRLEDIELSSGFFIIADDDELYQNGVFDPEGGTVYQVRSEYEESVFTNSTLTVGGTTSHNNFTFDYSVGYARGIFEEPNDYEVAFEYELSGPVLYDYSDNYFPQPILSEEDQAAIRDPSNFVLGGNDIDLDDSKDEKYIAQFDTTYEPNSTWLSYIKAGAKYQRSERELFEANVLEAEGDLALVGSGFEGGYLDTSDVGSPYGQILRLNPGYIRNWRNIGQQLVADGILENAYDGDPPDEDSYEAEEDLYAAYLMAEAVHGDFEFIGGVRVEYLDFTSNGFEVIEDEDGETVQARTSTSDNTQILPRIQVNYRPTDKFVVRGAAFTSLARPEFVFLNAATEIEIEDDNSLEAFLGNPDLKPAYAWNFDLSAEYYLSSIGMISGGVFYKSIEDFIFIDSAPEGETTSAELEARFPGYNIEVETVFNGNRAEVYGLELAYMNQFTGLKGPFGGLGVYANLTLQETSADTGLEGRDDVPFFNAPDYVGTVALTYQKYGVEANLAYTFRGDSLEELGPYLIDKYQQSYETLDGQFKYALTEKVDLYVNAIDILDDGLDPVVHKTLGKGGRYPEDITFNGRTVTFGVTLEF</sequence>
<dbReference type="Gene3D" id="2.40.170.20">
    <property type="entry name" value="TonB-dependent receptor, beta-barrel domain"/>
    <property type="match status" value="1"/>
</dbReference>
<keyword evidence="5" id="KW-0732">Signal</keyword>